<comment type="caution">
    <text evidence="1">The sequence shown here is derived from an EMBL/GenBank/DDBJ whole genome shotgun (WGS) entry which is preliminary data.</text>
</comment>
<evidence type="ECO:0000313" key="1">
    <source>
        <dbReference type="EMBL" id="KAK2945532.1"/>
    </source>
</evidence>
<proteinExistence type="predicted"/>
<name>A0ABQ9X1G9_9EUKA</name>
<gene>
    <name evidence="1" type="ORF">BLNAU_19556</name>
</gene>
<sequence length="746" mass="86710">MEDLQQGCISLFDDVDSEMDLSPTELSHAVRFLEYAIIHVKYRQSPHDQLLETIFSKALRPPPKLTSALLKLVCHPFDQQRTVALSFLDVNFSKSARKLHIAKATIELMPQLFKTLRPREIPLNGTTIDFHRHLTSILDSIFCLPSAKVETIQPTTRELALHPSLSYLRSLITTPVCPTDPRSGFMFLFNMKQFGSIMHTDRSYSPFPEVQHFFGEIRKGMLEELASVLGIASPSEAEQYVHTYIIYIFNVNTWTQRFEYLLAQVSEGRQFSDLGVRSIMRFLNLRPQSVELIIWPDDTFGLKVNGKMITSSKWDSQLLWTLFTPTRPHHTATIFEVFRRFVANVDQFTDVTHIWSRWFTHFIKVVEPSKLPFTSEFIPLHIELIYLMYDHLDKIEQYRVSWNRLLTNQRRTKLDEAYCDFFEHTKDYVVYLSHHPFALDDDQQDTILYCLTSVFQSNSDDSVSMRFRKEMRQEMDACDVSSSPPPFILTSELVCPLSDDEIISIVDRIVALLESDSCLDDDTILRICAFHKMKLSHIYLPELFRKAGRSTEQYFCAFESLLSLPIDSSDRSPLNYLLSPRPGTLQLTFDEWDDVDLGTISFLIPKFIRITPSPASDSFDFNKLILAFVLRTLPQARYCAARLPPPQFDRLIAPSVDIFNKYFLQPRTFGESERLRRKEVFIHFCRWCDQNVIAQGLSRTGFFSRIVTGLFDEKFNTSAVYFDLVIGRSRFYSSTRQGWTFWAKKL</sequence>
<protein>
    <submittedName>
        <fullName evidence="1">Uncharacterized protein</fullName>
    </submittedName>
</protein>
<evidence type="ECO:0000313" key="2">
    <source>
        <dbReference type="Proteomes" id="UP001281761"/>
    </source>
</evidence>
<reference evidence="1 2" key="1">
    <citation type="journal article" date="2022" name="bioRxiv">
        <title>Genomics of Preaxostyla Flagellates Illuminates Evolutionary Transitions and the Path Towards Mitochondrial Loss.</title>
        <authorList>
            <person name="Novak L.V.F."/>
            <person name="Treitli S.C."/>
            <person name="Pyrih J."/>
            <person name="Halakuc P."/>
            <person name="Pipaliya S.V."/>
            <person name="Vacek V."/>
            <person name="Brzon O."/>
            <person name="Soukal P."/>
            <person name="Eme L."/>
            <person name="Dacks J.B."/>
            <person name="Karnkowska A."/>
            <person name="Elias M."/>
            <person name="Hampl V."/>
        </authorList>
    </citation>
    <scope>NUCLEOTIDE SEQUENCE [LARGE SCALE GENOMIC DNA]</scope>
    <source>
        <strain evidence="1">NAU3</strain>
        <tissue evidence="1">Gut</tissue>
    </source>
</reference>
<accession>A0ABQ9X1G9</accession>
<keyword evidence="2" id="KW-1185">Reference proteome</keyword>
<dbReference type="EMBL" id="JARBJD010000257">
    <property type="protein sequence ID" value="KAK2945532.1"/>
    <property type="molecule type" value="Genomic_DNA"/>
</dbReference>
<dbReference type="Proteomes" id="UP001281761">
    <property type="component" value="Unassembled WGS sequence"/>
</dbReference>
<organism evidence="1 2">
    <name type="scientific">Blattamonas nauphoetae</name>
    <dbReference type="NCBI Taxonomy" id="2049346"/>
    <lineage>
        <taxon>Eukaryota</taxon>
        <taxon>Metamonada</taxon>
        <taxon>Preaxostyla</taxon>
        <taxon>Oxymonadida</taxon>
        <taxon>Blattamonas</taxon>
    </lineage>
</organism>